<gene>
    <name evidence="1" type="ORF">Q4F19_00175</name>
</gene>
<accession>A0ABT8Y399</accession>
<evidence type="ECO:0000313" key="2">
    <source>
        <dbReference type="Proteomes" id="UP001169764"/>
    </source>
</evidence>
<organism evidence="1 2">
    <name type="scientific">Sphingomonas natans</name>
    <dbReference type="NCBI Taxonomy" id="3063330"/>
    <lineage>
        <taxon>Bacteria</taxon>
        <taxon>Pseudomonadati</taxon>
        <taxon>Pseudomonadota</taxon>
        <taxon>Alphaproteobacteria</taxon>
        <taxon>Sphingomonadales</taxon>
        <taxon>Sphingomonadaceae</taxon>
        <taxon>Sphingomonas</taxon>
    </lineage>
</organism>
<dbReference type="Pfam" id="PF09650">
    <property type="entry name" value="PHA_gran_rgn"/>
    <property type="match status" value="1"/>
</dbReference>
<keyword evidence="2" id="KW-1185">Reference proteome</keyword>
<dbReference type="Proteomes" id="UP001169764">
    <property type="component" value="Unassembled WGS sequence"/>
</dbReference>
<name>A0ABT8Y399_9SPHN</name>
<reference evidence="1" key="1">
    <citation type="submission" date="2023-07" db="EMBL/GenBank/DDBJ databases">
        <authorList>
            <person name="Kim M."/>
        </authorList>
    </citation>
    <scope>NUCLEOTIDE SEQUENCE</scope>
    <source>
        <strain evidence="1">BIUV-7</strain>
    </source>
</reference>
<proteinExistence type="predicted"/>
<sequence length="106" mass="11336">MTPITVDVPHSLGRAGARERMKARIGDLAGHIPGGLAEVQSAWPNENEMVLNIKAMGQDIAASLEVEEARVRVHLMLPGMLGYFSAAIQAAVKEGGTRMLEDKSKA</sequence>
<protein>
    <submittedName>
        <fullName evidence="1">Polyhydroxyalkanoic acid system family protein</fullName>
    </submittedName>
</protein>
<comment type="caution">
    <text evidence="1">The sequence shown here is derived from an EMBL/GenBank/DDBJ whole genome shotgun (WGS) entry which is preliminary data.</text>
</comment>
<evidence type="ECO:0000313" key="1">
    <source>
        <dbReference type="EMBL" id="MDO6412787.1"/>
    </source>
</evidence>
<dbReference type="InterPro" id="IPR013433">
    <property type="entry name" value="PHA_gran_rgn"/>
</dbReference>
<dbReference type="RefSeq" id="WP_303539122.1">
    <property type="nucleotide sequence ID" value="NZ_JAUOTP010000001.1"/>
</dbReference>
<dbReference type="EMBL" id="JAUOTP010000001">
    <property type="protein sequence ID" value="MDO6412787.1"/>
    <property type="molecule type" value="Genomic_DNA"/>
</dbReference>